<dbReference type="PANTHER" id="PTHR10411">
    <property type="entry name" value="GROWTH ARREST AND DNA DAMAGE-INDUCIBLE PROTEIN GADD45"/>
    <property type="match status" value="1"/>
</dbReference>
<sequence length="297" mass="32818">MTLEELVPCDSSKMQAVSEAVERVLVAAQRQDRLTVGVYESAKLMNVDPDSVVLCVLATDEEDEGDIALQIHFTLIQAFCCDNDIHILRVSGMQRLASLLGDPEPGAEPRDLHCLLVTNPHTDAWKSQGLAEVASYCAESRDRNQETEEKQAAVQPNQPKHPPILHFFFFKPERREGSSPAAPVGAGRASGAGGGRAPEPCRGVVRGHGAVPRSPGRRTRAFFWFSFFIFLASVTRGMEDCGWRDGFADGLYFLLFFPRGCRWCWDRACSTTGSLCTSEPLGEPLLQICYRVYSCTE</sequence>
<dbReference type="GO" id="GO:0005737">
    <property type="term" value="C:cytoplasm"/>
    <property type="evidence" value="ECO:0007669"/>
    <property type="project" value="TreeGrafter"/>
</dbReference>
<dbReference type="InterPro" id="IPR024824">
    <property type="entry name" value="GADD45"/>
</dbReference>
<evidence type="ECO:0000313" key="5">
    <source>
        <dbReference type="Proteomes" id="UP000694549"/>
    </source>
</evidence>
<dbReference type="Ensembl" id="ENSAZOT00000026311.1">
    <property type="protein sequence ID" value="ENSAZOP00000024520.1"/>
    <property type="gene ID" value="ENSAZOG00000015781.1"/>
</dbReference>
<keyword evidence="5" id="KW-1185">Reference proteome</keyword>
<dbReference type="GO" id="GO:0051726">
    <property type="term" value="P:regulation of cell cycle"/>
    <property type="evidence" value="ECO:0007669"/>
    <property type="project" value="InterPro"/>
</dbReference>
<evidence type="ECO:0000256" key="1">
    <source>
        <dbReference type="ARBA" id="ARBA00007361"/>
    </source>
</evidence>
<dbReference type="FunFam" id="3.30.1330.30:FF:000012">
    <property type="entry name" value="growth arrest and DNA damage-inducible protein GADD45 alpha"/>
    <property type="match status" value="1"/>
</dbReference>
<feature type="region of interest" description="Disordered" evidence="2">
    <location>
        <begin position="175"/>
        <end position="201"/>
    </location>
</feature>
<dbReference type="InterPro" id="IPR029064">
    <property type="entry name" value="Ribosomal_eL30-like_sf"/>
</dbReference>
<dbReference type="InterPro" id="IPR004038">
    <property type="entry name" value="Ribosomal_eL8/eL30/eS12/Gad45"/>
</dbReference>
<dbReference type="Pfam" id="PF01248">
    <property type="entry name" value="Ribosomal_L7Ae"/>
    <property type="match status" value="1"/>
</dbReference>
<evidence type="ECO:0000259" key="3">
    <source>
        <dbReference type="Pfam" id="PF01248"/>
    </source>
</evidence>
<reference evidence="4" key="2">
    <citation type="submission" date="2025-09" db="UniProtKB">
        <authorList>
            <consortium name="Ensembl"/>
        </authorList>
    </citation>
    <scope>IDENTIFICATION</scope>
</reference>
<proteinExistence type="inferred from homology"/>
<dbReference type="SUPFAM" id="SSF55315">
    <property type="entry name" value="L30e-like"/>
    <property type="match status" value="1"/>
</dbReference>
<accession>A0A8B9ZY14</accession>
<dbReference type="GO" id="GO:0005634">
    <property type="term" value="C:nucleus"/>
    <property type="evidence" value="ECO:0007669"/>
    <property type="project" value="InterPro"/>
</dbReference>
<reference evidence="4" key="1">
    <citation type="submission" date="2025-08" db="UniProtKB">
        <authorList>
            <consortium name="Ensembl"/>
        </authorList>
    </citation>
    <scope>IDENTIFICATION</scope>
</reference>
<dbReference type="AlphaFoldDB" id="A0A8B9ZY14"/>
<protein>
    <submittedName>
        <fullName evidence="4">Growth arrest and DNA damage inducible beta</fullName>
    </submittedName>
</protein>
<evidence type="ECO:0000313" key="4">
    <source>
        <dbReference type="Ensembl" id="ENSAZOP00000024520.1"/>
    </source>
</evidence>
<feature type="compositionally biased region" description="Low complexity" evidence="2">
    <location>
        <begin position="178"/>
        <end position="187"/>
    </location>
</feature>
<name>A0A8B9ZY14_9AVES</name>
<dbReference type="PANTHER" id="PTHR10411:SF5">
    <property type="entry name" value="GROWTH ARREST AND DNA DAMAGE-INDUCIBLE PROTEIN GADD45 BETA"/>
    <property type="match status" value="1"/>
</dbReference>
<comment type="similarity">
    <text evidence="1">Belongs to the GADD45 family.</text>
</comment>
<dbReference type="Proteomes" id="UP000694549">
    <property type="component" value="Unplaced"/>
</dbReference>
<dbReference type="Gene3D" id="3.30.1330.30">
    <property type="match status" value="1"/>
</dbReference>
<evidence type="ECO:0000256" key="2">
    <source>
        <dbReference type="SAM" id="MobiDB-lite"/>
    </source>
</evidence>
<organism evidence="4 5">
    <name type="scientific">Anas zonorhyncha</name>
    <name type="common">Eastern spot-billed duck</name>
    <dbReference type="NCBI Taxonomy" id="75864"/>
    <lineage>
        <taxon>Eukaryota</taxon>
        <taxon>Metazoa</taxon>
        <taxon>Chordata</taxon>
        <taxon>Craniata</taxon>
        <taxon>Vertebrata</taxon>
        <taxon>Euteleostomi</taxon>
        <taxon>Archelosauria</taxon>
        <taxon>Archosauria</taxon>
        <taxon>Dinosauria</taxon>
        <taxon>Saurischia</taxon>
        <taxon>Theropoda</taxon>
        <taxon>Coelurosauria</taxon>
        <taxon>Aves</taxon>
        <taxon>Neognathae</taxon>
        <taxon>Galloanserae</taxon>
        <taxon>Anseriformes</taxon>
        <taxon>Anatidae</taxon>
        <taxon>Anatinae</taxon>
        <taxon>Anas</taxon>
    </lineage>
</organism>
<feature type="domain" description="Ribosomal protein eL8/eL30/eS12/Gadd45" evidence="3">
    <location>
        <begin position="20"/>
        <end position="105"/>
    </location>
</feature>